<organism evidence="1 2">
    <name type="scientific">Ephemerocybe angulata</name>
    <dbReference type="NCBI Taxonomy" id="980116"/>
    <lineage>
        <taxon>Eukaryota</taxon>
        <taxon>Fungi</taxon>
        <taxon>Dikarya</taxon>
        <taxon>Basidiomycota</taxon>
        <taxon>Agaricomycotina</taxon>
        <taxon>Agaricomycetes</taxon>
        <taxon>Agaricomycetidae</taxon>
        <taxon>Agaricales</taxon>
        <taxon>Agaricineae</taxon>
        <taxon>Psathyrellaceae</taxon>
        <taxon>Ephemerocybe</taxon>
    </lineage>
</organism>
<dbReference type="Proteomes" id="UP000521943">
    <property type="component" value="Unassembled WGS sequence"/>
</dbReference>
<dbReference type="AlphaFoldDB" id="A0A8H6IFN7"/>
<dbReference type="EMBL" id="JACGCI010000005">
    <property type="protein sequence ID" value="KAF6763492.1"/>
    <property type="molecule type" value="Genomic_DNA"/>
</dbReference>
<protein>
    <submittedName>
        <fullName evidence="1">Uncharacterized protein</fullName>
    </submittedName>
</protein>
<comment type="caution">
    <text evidence="1">The sequence shown here is derived from an EMBL/GenBank/DDBJ whole genome shotgun (WGS) entry which is preliminary data.</text>
</comment>
<accession>A0A8H6IFN7</accession>
<proteinExistence type="predicted"/>
<sequence>MEQSRKTALGVRAGGLVSGSERRRAEAAKLRWAVRIASKARAGTLLITSASWLAMRSDCSGIPFIFMSASPCLIPGNPDIVMVGVRIAIYIENLLRFIPAFWALVDGNVAHGELEALRPGNY</sequence>
<evidence type="ECO:0000313" key="1">
    <source>
        <dbReference type="EMBL" id="KAF6763492.1"/>
    </source>
</evidence>
<name>A0A8H6IFN7_9AGAR</name>
<evidence type="ECO:0000313" key="2">
    <source>
        <dbReference type="Proteomes" id="UP000521943"/>
    </source>
</evidence>
<reference evidence="1 2" key="1">
    <citation type="submission" date="2020-07" db="EMBL/GenBank/DDBJ databases">
        <title>Comparative genomics of pyrophilous fungi reveals a link between fire events and developmental genes.</title>
        <authorList>
            <consortium name="DOE Joint Genome Institute"/>
            <person name="Steindorff A.S."/>
            <person name="Carver A."/>
            <person name="Calhoun S."/>
            <person name="Stillman K."/>
            <person name="Liu H."/>
            <person name="Lipzen A."/>
            <person name="Pangilinan J."/>
            <person name="Labutti K."/>
            <person name="Bruns T.D."/>
            <person name="Grigoriev I.V."/>
        </authorList>
    </citation>
    <scope>NUCLEOTIDE SEQUENCE [LARGE SCALE GENOMIC DNA]</scope>
    <source>
        <strain evidence="1 2">CBS 144469</strain>
    </source>
</reference>
<dbReference type="OrthoDB" id="3351993at2759"/>
<gene>
    <name evidence="1" type="ORF">DFP72DRAFT_1040348</name>
</gene>
<keyword evidence="2" id="KW-1185">Reference proteome</keyword>